<evidence type="ECO:0000313" key="1">
    <source>
        <dbReference type="EMBL" id="KAG1569169.1"/>
    </source>
</evidence>
<proteinExistence type="predicted"/>
<dbReference type="Proteomes" id="UP000740926">
    <property type="component" value="Unassembled WGS sequence"/>
</dbReference>
<dbReference type="AlphaFoldDB" id="A0A9P6Z396"/>
<accession>A0A9P6Z396</accession>
<keyword evidence="2" id="KW-1185">Reference proteome</keyword>
<gene>
    <name evidence="1" type="ORF">G6F50_006631</name>
</gene>
<dbReference type="EMBL" id="JAANIU010000983">
    <property type="protein sequence ID" value="KAG1569169.1"/>
    <property type="molecule type" value="Genomic_DNA"/>
</dbReference>
<reference evidence="1 2" key="1">
    <citation type="journal article" date="2020" name="Microb. Genom.">
        <title>Genetic diversity of clinical and environmental Mucorales isolates obtained from an investigation of mucormycosis cases among solid organ transplant recipients.</title>
        <authorList>
            <person name="Nguyen M.H."/>
            <person name="Kaul D."/>
            <person name="Muto C."/>
            <person name="Cheng S.J."/>
            <person name="Richter R.A."/>
            <person name="Bruno V.M."/>
            <person name="Liu G."/>
            <person name="Beyhan S."/>
            <person name="Sundermann A.J."/>
            <person name="Mounaud S."/>
            <person name="Pasculle A.W."/>
            <person name="Nierman W.C."/>
            <person name="Driscoll E."/>
            <person name="Cumbie R."/>
            <person name="Clancy C.J."/>
            <person name="Dupont C.L."/>
        </authorList>
    </citation>
    <scope>NUCLEOTIDE SEQUENCE [LARGE SCALE GENOMIC DNA]</scope>
    <source>
        <strain evidence="1 2">GL24</strain>
    </source>
</reference>
<comment type="caution">
    <text evidence="1">The sequence shown here is derived from an EMBL/GenBank/DDBJ whole genome shotgun (WGS) entry which is preliminary data.</text>
</comment>
<evidence type="ECO:0000313" key="2">
    <source>
        <dbReference type="Proteomes" id="UP000740926"/>
    </source>
</evidence>
<sequence>MNTTTHTLSSTESIPKRLRSASARLFSGSMNQSLHKQSSCQYEHLLEQTHNTSYSVLNPSNWFPRIRNQSTSSSSSSSSVVCTPTTEHLPPYFSCHLENTSFELEELYNNAKIEIDFALESQGSIYYEGDYSTAYTAFAHCLAKYESTMQSFGDTANSIKFRFRWETDIQQLRIRLNALPPVQHSIYD</sequence>
<dbReference type="OMA" id="NARWSKS"/>
<protein>
    <submittedName>
        <fullName evidence="1">Uncharacterized protein</fullName>
    </submittedName>
</protein>
<organism evidence="1 2">
    <name type="scientific">Rhizopus delemar</name>
    <dbReference type="NCBI Taxonomy" id="936053"/>
    <lineage>
        <taxon>Eukaryota</taxon>
        <taxon>Fungi</taxon>
        <taxon>Fungi incertae sedis</taxon>
        <taxon>Mucoromycota</taxon>
        <taxon>Mucoromycotina</taxon>
        <taxon>Mucoromycetes</taxon>
        <taxon>Mucorales</taxon>
        <taxon>Mucorineae</taxon>
        <taxon>Rhizopodaceae</taxon>
        <taxon>Rhizopus</taxon>
    </lineage>
</organism>
<name>A0A9P6Z396_9FUNG</name>